<dbReference type="Gene3D" id="1.25.40.10">
    <property type="entry name" value="Tetratricopeptide repeat domain"/>
    <property type="match status" value="1"/>
</dbReference>
<proteinExistence type="predicted"/>
<keyword evidence="3" id="KW-1185">Reference proteome</keyword>
<comment type="caution">
    <text evidence="2">The sequence shown here is derived from an EMBL/GenBank/DDBJ whole genome shotgun (WGS) entry which is preliminary data.</text>
</comment>
<dbReference type="EMBL" id="JANSKA010000010">
    <property type="protein sequence ID" value="MCR9037393.1"/>
    <property type="molecule type" value="Genomic_DNA"/>
</dbReference>
<sequence length="280" mass="31072">MTEWHGDDGDGGTPNAPVFGWMWPEKVPVGGPNTETGLPLVWITQQVVEPQDGRIGRRCVYCYDPEDDPAGDFALGAGADYYNEAMSCDWRTERRVECFQAAEVLYLHASRLGNAMADDDLTYVYSYDRCEGKYWDSVAAGAKFPRPEERLSIAERAFAHCRVAAEAGIAESCYKLGDFLRDGRGCDKDADKAYQWYRRAYDLGKSDSPVYWGSAALRLGKAHEEGEGCTQSFQEAKSWYSRAVAGLSAAVRKGESWYRGALKNAEAGLARAEQEVSGKY</sequence>
<dbReference type="SUPFAM" id="SSF81901">
    <property type="entry name" value="HCP-like"/>
    <property type="match status" value="1"/>
</dbReference>
<name>A0ABT1ZB04_9ACTN</name>
<protein>
    <submittedName>
        <fullName evidence="2">Sel1 repeat family protein</fullName>
    </submittedName>
</protein>
<dbReference type="PANTHER" id="PTHR46430">
    <property type="entry name" value="PROTEIN SKT5-RELATED"/>
    <property type="match status" value="1"/>
</dbReference>
<dbReference type="InterPro" id="IPR011990">
    <property type="entry name" value="TPR-like_helical_dom_sf"/>
</dbReference>
<keyword evidence="1" id="KW-0677">Repeat</keyword>
<dbReference type="RefSeq" id="WP_258499787.1">
    <property type="nucleotide sequence ID" value="NZ_JANSKA010000010.1"/>
</dbReference>
<dbReference type="Proteomes" id="UP001204320">
    <property type="component" value="Unassembled WGS sequence"/>
</dbReference>
<dbReference type="Pfam" id="PF08238">
    <property type="entry name" value="Sel1"/>
    <property type="match status" value="2"/>
</dbReference>
<dbReference type="InterPro" id="IPR006597">
    <property type="entry name" value="Sel1-like"/>
</dbReference>
<gene>
    <name evidence="2" type="ORF">NVS32_10600</name>
</gene>
<evidence type="ECO:0000256" key="1">
    <source>
        <dbReference type="ARBA" id="ARBA00022737"/>
    </source>
</evidence>
<dbReference type="InterPro" id="IPR051726">
    <property type="entry name" value="Chitin_Synth_Reg"/>
</dbReference>
<evidence type="ECO:0000313" key="3">
    <source>
        <dbReference type="Proteomes" id="UP001204320"/>
    </source>
</evidence>
<organism evidence="2 3">
    <name type="scientific">Tractidigestivibacter montrealensis</name>
    <dbReference type="NCBI Taxonomy" id="2972466"/>
    <lineage>
        <taxon>Bacteria</taxon>
        <taxon>Bacillati</taxon>
        <taxon>Actinomycetota</taxon>
        <taxon>Coriobacteriia</taxon>
        <taxon>Coriobacteriales</taxon>
        <taxon>Atopobiaceae</taxon>
        <taxon>Tractidigestivibacter</taxon>
    </lineage>
</organism>
<evidence type="ECO:0000313" key="2">
    <source>
        <dbReference type="EMBL" id="MCR9037393.1"/>
    </source>
</evidence>
<accession>A0ABT1ZB04</accession>
<reference evidence="2 3" key="1">
    <citation type="submission" date="2022-08" db="EMBL/GenBank/DDBJ databases">
        <title>Tractidigestivibacter montrealensis type strain KD21.</title>
        <authorList>
            <person name="Diop K."/>
            <person name="Richard C."/>
            <person name="Routy B."/>
        </authorList>
    </citation>
    <scope>NUCLEOTIDE SEQUENCE [LARGE SCALE GENOMIC DNA]</scope>
    <source>
        <strain evidence="2 3">KD21</strain>
    </source>
</reference>
<dbReference type="SMART" id="SM00671">
    <property type="entry name" value="SEL1"/>
    <property type="match status" value="2"/>
</dbReference>